<keyword evidence="2" id="KW-1277">Toxin-antitoxin system</keyword>
<sequence>MHQDQSYLLDIAKFCQAILRLTANMTEAEFQHDERTQFAILYEITVLGEVVKRLSTEFRIQHPTIEWRRIAGMRDRLVHDYNEVTLDLVWEVVKTNIPELLEYITPLLPSKD</sequence>
<protein>
    <submittedName>
        <fullName evidence="7">DUF86 domain-containing protein</fullName>
    </submittedName>
</protein>
<evidence type="ECO:0000256" key="2">
    <source>
        <dbReference type="ARBA" id="ARBA00022649"/>
    </source>
</evidence>
<dbReference type="Proteomes" id="UP000830835">
    <property type="component" value="Unassembled WGS sequence"/>
</dbReference>
<dbReference type="PANTHER" id="PTHR34139:SF1">
    <property type="entry name" value="RNASE MJ1380-RELATED"/>
    <property type="match status" value="1"/>
</dbReference>
<dbReference type="PANTHER" id="PTHR34139">
    <property type="entry name" value="UPF0331 PROTEIN MJ0127"/>
    <property type="match status" value="1"/>
</dbReference>
<evidence type="ECO:0000256" key="3">
    <source>
        <dbReference type="ARBA" id="ARBA00022722"/>
    </source>
</evidence>
<gene>
    <name evidence="7" type="ORF">JX360_09940</name>
</gene>
<evidence type="ECO:0000313" key="7">
    <source>
        <dbReference type="EMBL" id="MCJ2543224.1"/>
    </source>
</evidence>
<comment type="caution">
    <text evidence="7">The sequence shown here is derived from an EMBL/GenBank/DDBJ whole genome shotgun (WGS) entry which is preliminary data.</text>
</comment>
<keyword evidence="8" id="KW-1185">Reference proteome</keyword>
<dbReference type="InterPro" id="IPR008201">
    <property type="entry name" value="HepT-like"/>
</dbReference>
<dbReference type="InterPro" id="IPR051813">
    <property type="entry name" value="HepT_RNase_toxin"/>
</dbReference>
<accession>A0ABT0CBY1</accession>
<dbReference type="Pfam" id="PF01934">
    <property type="entry name" value="HepT-like"/>
    <property type="match status" value="1"/>
</dbReference>
<comment type="similarity">
    <text evidence="6">Belongs to the HepT RNase toxin family.</text>
</comment>
<evidence type="ECO:0000256" key="4">
    <source>
        <dbReference type="ARBA" id="ARBA00022741"/>
    </source>
</evidence>
<dbReference type="RefSeq" id="WP_279611408.1">
    <property type="nucleotide sequence ID" value="NZ_JAFIRA010000023.1"/>
</dbReference>
<dbReference type="EMBL" id="JAFIRA010000023">
    <property type="protein sequence ID" value="MCJ2543224.1"/>
    <property type="molecule type" value="Genomic_DNA"/>
</dbReference>
<proteinExistence type="inferred from homology"/>
<organism evidence="7 8">
    <name type="scientific">Thermostichus vulcanus str. 'Rupite'</name>
    <dbReference type="NCBI Taxonomy" id="2813851"/>
    <lineage>
        <taxon>Bacteria</taxon>
        <taxon>Bacillati</taxon>
        <taxon>Cyanobacteriota</taxon>
        <taxon>Cyanophyceae</taxon>
        <taxon>Thermostichales</taxon>
        <taxon>Thermostichaceae</taxon>
        <taxon>Thermostichus</taxon>
    </lineage>
</organism>
<keyword evidence="3" id="KW-0540">Nuclease</keyword>
<evidence type="ECO:0000256" key="1">
    <source>
        <dbReference type="ARBA" id="ARBA00022553"/>
    </source>
</evidence>
<evidence type="ECO:0000313" key="8">
    <source>
        <dbReference type="Proteomes" id="UP000830835"/>
    </source>
</evidence>
<name>A0ABT0CBY1_THEVL</name>
<keyword evidence="5" id="KW-0378">Hydrolase</keyword>
<reference evidence="7" key="1">
    <citation type="submission" date="2021-02" db="EMBL/GenBank/DDBJ databases">
        <title>The CRISPR/cas machinery reduction and long-range gene transfer in the hot spring cyanobacterium Synechococcus.</title>
        <authorList>
            <person name="Dvorak P."/>
            <person name="Jahodarova E."/>
            <person name="Hasler P."/>
            <person name="Poulickova A."/>
        </authorList>
    </citation>
    <scope>NUCLEOTIDE SEQUENCE</scope>
    <source>
        <strain evidence="7">Rupite</strain>
    </source>
</reference>
<evidence type="ECO:0000256" key="5">
    <source>
        <dbReference type="ARBA" id="ARBA00022801"/>
    </source>
</evidence>
<dbReference type="InterPro" id="IPR037038">
    <property type="entry name" value="HepT-like_sf"/>
</dbReference>
<dbReference type="Gene3D" id="1.20.120.580">
    <property type="entry name" value="bsu32300-like"/>
    <property type="match status" value="1"/>
</dbReference>
<keyword evidence="4" id="KW-0547">Nucleotide-binding</keyword>
<evidence type="ECO:0000256" key="6">
    <source>
        <dbReference type="ARBA" id="ARBA00024207"/>
    </source>
</evidence>
<keyword evidence="1" id="KW-0597">Phosphoprotein</keyword>